<reference evidence="3 4" key="1">
    <citation type="journal article" date="2013" name="Int. J. Syst. Evol. Microbiol.">
        <title>Roseomonas aerophila sp. nov., isolated from air.</title>
        <authorList>
            <person name="Kim S.J."/>
            <person name="Weon H.Y."/>
            <person name="Ahn J.H."/>
            <person name="Hong S.B."/>
            <person name="Seok S.J."/>
            <person name="Whang K.S."/>
            <person name="Kwon S.W."/>
        </authorList>
    </citation>
    <scope>NUCLEOTIDE SEQUENCE [LARGE SCALE GENOMIC DNA]</scope>
    <source>
        <strain evidence="3 4">NBRC 108923</strain>
    </source>
</reference>
<dbReference type="PANTHER" id="PTHR32385:SF15">
    <property type="entry name" value="INOSITOL PHOSPHOCERAMIDE MANNOSYLTRANSFERASE 1"/>
    <property type="match status" value="1"/>
</dbReference>
<dbReference type="SUPFAM" id="SSF48452">
    <property type="entry name" value="TPR-like"/>
    <property type="match status" value="3"/>
</dbReference>
<protein>
    <submittedName>
        <fullName evidence="3">Tetratricopeptide repeat protein</fullName>
    </submittedName>
</protein>
<dbReference type="InterPro" id="IPR029044">
    <property type="entry name" value="Nucleotide-diphossugar_trans"/>
</dbReference>
<dbReference type="InterPro" id="IPR019734">
    <property type="entry name" value="TPR_rpt"/>
</dbReference>
<dbReference type="InterPro" id="IPR051706">
    <property type="entry name" value="Glycosyltransferase_domain"/>
</dbReference>
<evidence type="ECO:0000313" key="4">
    <source>
        <dbReference type="Proteomes" id="UP000626026"/>
    </source>
</evidence>
<organism evidence="3 4">
    <name type="scientific">Teichococcus aerophilus</name>
    <dbReference type="NCBI Taxonomy" id="1224513"/>
    <lineage>
        <taxon>Bacteria</taxon>
        <taxon>Pseudomonadati</taxon>
        <taxon>Pseudomonadota</taxon>
        <taxon>Alphaproteobacteria</taxon>
        <taxon>Acetobacterales</taxon>
        <taxon>Roseomonadaceae</taxon>
        <taxon>Roseomonas</taxon>
    </lineage>
</organism>
<dbReference type="SMART" id="SM00028">
    <property type="entry name" value="TPR"/>
    <property type="match status" value="4"/>
</dbReference>
<evidence type="ECO:0000256" key="1">
    <source>
        <dbReference type="ARBA" id="ARBA00022679"/>
    </source>
</evidence>
<dbReference type="Pfam" id="PF13174">
    <property type="entry name" value="TPR_6"/>
    <property type="match status" value="1"/>
</dbReference>
<keyword evidence="1" id="KW-0808">Transferase</keyword>
<dbReference type="Gene3D" id="3.90.550.20">
    <property type="match status" value="1"/>
</dbReference>
<evidence type="ECO:0000256" key="2">
    <source>
        <dbReference type="PROSITE-ProRule" id="PRU00339"/>
    </source>
</evidence>
<dbReference type="Pfam" id="PF14559">
    <property type="entry name" value="TPR_19"/>
    <property type="match status" value="1"/>
</dbReference>
<dbReference type="PROSITE" id="PS50005">
    <property type="entry name" value="TPR"/>
    <property type="match status" value="2"/>
</dbReference>
<gene>
    <name evidence="3" type="ORF">IBL26_25325</name>
</gene>
<accession>A0ABR7RU26</accession>
<dbReference type="Proteomes" id="UP000626026">
    <property type="component" value="Unassembled WGS sequence"/>
</dbReference>
<feature type="repeat" description="TPR" evidence="2">
    <location>
        <begin position="126"/>
        <end position="159"/>
    </location>
</feature>
<feature type="repeat" description="TPR" evidence="2">
    <location>
        <begin position="92"/>
        <end position="125"/>
    </location>
</feature>
<evidence type="ECO:0000313" key="3">
    <source>
        <dbReference type="EMBL" id="MBC9210164.1"/>
    </source>
</evidence>
<dbReference type="SUPFAM" id="SSF53448">
    <property type="entry name" value="Nucleotide-diphospho-sugar transferases"/>
    <property type="match status" value="1"/>
</dbReference>
<sequence>MESVDLEKAENQLRQILYRDPASKGALLSLARVREKRQDQAEAARILQHLAAQHPADADVGLQHALILAATGCTAEAVAVLQRLADSSAASAKILLKLGELRRQNGDLAGAEAIFARLVAMQPENTQAWLRLANTQHAAGSTEQALTTLERLLASAPDNATALLRKAELLAASRQDEEAIVAFENLVRKPDAILGAWIGLARVTARTNSTKAAIALLRRAVDRFGQSVSLVLELARQTLQSGCDAEAQVIIDAALCHFPNDQALLRMACLLHILAGRFAAAEAQFPLSADPNPRDEVEALRFRAKLASVRWQLEDAVALHEKIGASAHSIAGDFRTEAGLRAMQLDVAGARMALRQAVDRDWTRLRAQQKSTNISQGLVGQLVNDIWTDFSAVSAVCDADKQGSWWVWQAAISTHSHHTGAAMAFLIHLRRTGRFGRLSTAPDLGGIPHYIHQFWDSSDLPRDVKELTESWRDFNPGWIYQRHTTISAQAFLQSLDDVRPARAFRQMRTAAGKADIFRLAVLFHRGGIYADADDRCVSPLASFMEGRRLVLRQEQYGTIGNNFIASEPGHPVIGKALEHAVEAVLRGDAEMIWLSTGPGLLTRILAAHLAADGSAHLATLGREIWVTDAHELRQFSVSHCSVAYKQTPRNWQNAEFDQRQRAVGAAVTIASCT</sequence>
<comment type="caution">
    <text evidence="3">The sequence shown here is derived from an EMBL/GenBank/DDBJ whole genome shotgun (WGS) entry which is preliminary data.</text>
</comment>
<dbReference type="Pfam" id="PF04488">
    <property type="entry name" value="Gly_transf_sug"/>
    <property type="match status" value="1"/>
</dbReference>
<dbReference type="PANTHER" id="PTHR32385">
    <property type="entry name" value="MANNOSYL PHOSPHORYLINOSITOL CERAMIDE SYNTHASE"/>
    <property type="match status" value="1"/>
</dbReference>
<keyword evidence="2" id="KW-0802">TPR repeat</keyword>
<dbReference type="InterPro" id="IPR011990">
    <property type="entry name" value="TPR-like_helical_dom_sf"/>
</dbReference>
<dbReference type="InterPro" id="IPR007577">
    <property type="entry name" value="GlycoTrfase_DXD_sugar-bd_CS"/>
</dbReference>
<name>A0ABR7RU26_9PROT</name>
<proteinExistence type="predicted"/>
<dbReference type="Gene3D" id="1.25.40.10">
    <property type="entry name" value="Tetratricopeptide repeat domain"/>
    <property type="match status" value="1"/>
</dbReference>
<keyword evidence="4" id="KW-1185">Reference proteome</keyword>
<dbReference type="EMBL" id="JACTVA010000118">
    <property type="protein sequence ID" value="MBC9210164.1"/>
    <property type="molecule type" value="Genomic_DNA"/>
</dbReference>